<dbReference type="EMBL" id="NKQK01000020">
    <property type="protein sequence ID" value="PSS01428.1"/>
    <property type="molecule type" value="Genomic_DNA"/>
</dbReference>
<dbReference type="AlphaFoldDB" id="A0A2R6Q3H3"/>
<dbReference type="FunFam" id="3.40.50.300:FF:000608">
    <property type="entry name" value="Mov10 RISC complex RNA helicase"/>
    <property type="match status" value="1"/>
</dbReference>
<evidence type="ECO:0000259" key="13">
    <source>
        <dbReference type="Pfam" id="PF13086"/>
    </source>
</evidence>
<keyword evidence="8" id="KW-0067">ATP-binding</keyword>
<feature type="domain" description="DNA2/NAM7 helicase helicase" evidence="13">
    <location>
        <begin position="402"/>
        <end position="492"/>
    </location>
</feature>
<feature type="domain" description="DNA2/NAM7 helicase-like C-terminal" evidence="14">
    <location>
        <begin position="602"/>
        <end position="800"/>
    </location>
</feature>
<evidence type="ECO:0000313" key="16">
    <source>
        <dbReference type="EMBL" id="PSS01428.1"/>
    </source>
</evidence>
<dbReference type="GO" id="GO:0036464">
    <property type="term" value="C:cytoplasmic ribonucleoprotein granule"/>
    <property type="evidence" value="ECO:0007669"/>
    <property type="project" value="UniProtKB-SubCell"/>
</dbReference>
<dbReference type="SUPFAM" id="SSF52540">
    <property type="entry name" value="P-loop containing nucleoside triphosphate hydrolases"/>
    <property type="match status" value="1"/>
</dbReference>
<evidence type="ECO:0000256" key="4">
    <source>
        <dbReference type="ARBA" id="ARBA00022490"/>
    </source>
</evidence>
<comment type="similarity">
    <text evidence="2">Belongs to the DNA2/NAM7 helicase family. SDE3 subfamily.</text>
</comment>
<reference evidence="17" key="2">
    <citation type="journal article" date="2018" name="BMC Genomics">
        <title>A manually annotated Actinidia chinensis var. chinensis (kiwifruit) genome highlights the challenges associated with draft genomes and gene prediction in plants.</title>
        <authorList>
            <person name="Pilkington S.M."/>
            <person name="Crowhurst R."/>
            <person name="Hilario E."/>
            <person name="Nardozza S."/>
            <person name="Fraser L."/>
            <person name="Peng Y."/>
            <person name="Gunaseelan K."/>
            <person name="Simpson R."/>
            <person name="Tahir J."/>
            <person name="Deroles S.C."/>
            <person name="Templeton K."/>
            <person name="Luo Z."/>
            <person name="Davy M."/>
            <person name="Cheng C."/>
            <person name="McNeilage M."/>
            <person name="Scaglione D."/>
            <person name="Liu Y."/>
            <person name="Zhang Q."/>
            <person name="Datson P."/>
            <person name="De Silva N."/>
            <person name="Gardiner S.E."/>
            <person name="Bassett H."/>
            <person name="Chagne D."/>
            <person name="McCallum J."/>
            <person name="Dzierzon H."/>
            <person name="Deng C."/>
            <person name="Wang Y.Y."/>
            <person name="Barron L."/>
            <person name="Manako K."/>
            <person name="Bowen J."/>
            <person name="Foster T.M."/>
            <person name="Erridge Z.A."/>
            <person name="Tiffin H."/>
            <person name="Waite C.N."/>
            <person name="Davies K.M."/>
            <person name="Grierson E.P."/>
            <person name="Laing W.A."/>
            <person name="Kirk R."/>
            <person name="Chen X."/>
            <person name="Wood M."/>
            <person name="Montefiori M."/>
            <person name="Brummell D.A."/>
            <person name="Schwinn K.E."/>
            <person name="Catanach A."/>
            <person name="Fullerton C."/>
            <person name="Li D."/>
            <person name="Meiyalaghan S."/>
            <person name="Nieuwenhuizen N."/>
            <person name="Read N."/>
            <person name="Prakash R."/>
            <person name="Hunter D."/>
            <person name="Zhang H."/>
            <person name="McKenzie M."/>
            <person name="Knabel M."/>
            <person name="Harris A."/>
            <person name="Allan A.C."/>
            <person name="Gleave A."/>
            <person name="Chen A."/>
            <person name="Janssen B.J."/>
            <person name="Plunkett B."/>
            <person name="Ampomah-Dwamena C."/>
            <person name="Voogd C."/>
            <person name="Leif D."/>
            <person name="Lafferty D."/>
            <person name="Souleyre E.J.F."/>
            <person name="Varkonyi-Gasic E."/>
            <person name="Gambi F."/>
            <person name="Hanley J."/>
            <person name="Yao J.L."/>
            <person name="Cheung J."/>
            <person name="David K.M."/>
            <person name="Warren B."/>
            <person name="Marsh K."/>
            <person name="Snowden K.C."/>
            <person name="Lin-Wang K."/>
            <person name="Brian L."/>
            <person name="Martinez-Sanchez M."/>
            <person name="Wang M."/>
            <person name="Ileperuma N."/>
            <person name="Macnee N."/>
            <person name="Campin R."/>
            <person name="McAtee P."/>
            <person name="Drummond R.S.M."/>
            <person name="Espley R.V."/>
            <person name="Ireland H.S."/>
            <person name="Wu R."/>
            <person name="Atkinson R.G."/>
            <person name="Karunairetnam S."/>
            <person name="Bulley S."/>
            <person name="Chunkath S."/>
            <person name="Hanley Z."/>
            <person name="Storey R."/>
            <person name="Thrimawithana A.H."/>
            <person name="Thomson S."/>
            <person name="David C."/>
            <person name="Testolin R."/>
            <person name="Huang H."/>
            <person name="Hellens R.P."/>
            <person name="Schaffer R.J."/>
        </authorList>
    </citation>
    <scope>NUCLEOTIDE SEQUENCE [LARGE SCALE GENOMIC DNA]</scope>
    <source>
        <strain evidence="17">cv. Red5</strain>
    </source>
</reference>
<organism evidence="16 17">
    <name type="scientific">Actinidia chinensis var. chinensis</name>
    <name type="common">Chinese soft-hair kiwi</name>
    <dbReference type="NCBI Taxonomy" id="1590841"/>
    <lineage>
        <taxon>Eukaryota</taxon>
        <taxon>Viridiplantae</taxon>
        <taxon>Streptophyta</taxon>
        <taxon>Embryophyta</taxon>
        <taxon>Tracheophyta</taxon>
        <taxon>Spermatophyta</taxon>
        <taxon>Magnoliopsida</taxon>
        <taxon>eudicotyledons</taxon>
        <taxon>Gunneridae</taxon>
        <taxon>Pentapetalae</taxon>
        <taxon>asterids</taxon>
        <taxon>Ericales</taxon>
        <taxon>Actinidiaceae</taxon>
        <taxon>Actinidia</taxon>
    </lineage>
</organism>
<feature type="domain" description="DNA2/NAM7 helicase helicase" evidence="13">
    <location>
        <begin position="519"/>
        <end position="590"/>
    </location>
</feature>
<feature type="region of interest" description="Disordered" evidence="12">
    <location>
        <begin position="828"/>
        <end position="887"/>
    </location>
</feature>
<dbReference type="OrthoDB" id="6513042at2759"/>
<evidence type="ECO:0000256" key="11">
    <source>
        <dbReference type="ARBA" id="ARBA00047984"/>
    </source>
</evidence>
<dbReference type="InterPro" id="IPR026122">
    <property type="entry name" value="MOV-10/SDE3_DEXXQ/H-box"/>
</dbReference>
<dbReference type="PANTHER" id="PTHR45418">
    <property type="entry name" value="CANCER/TESTIS ANTIGEN 55"/>
    <property type="match status" value="1"/>
</dbReference>
<accession>A0A2R6Q3H3</accession>
<dbReference type="GO" id="GO:0032574">
    <property type="term" value="F:5'-3' RNA helicase activity"/>
    <property type="evidence" value="ECO:0007669"/>
    <property type="project" value="InterPro"/>
</dbReference>
<dbReference type="Pfam" id="PF13086">
    <property type="entry name" value="AAA_11"/>
    <property type="match status" value="2"/>
</dbReference>
<dbReference type="CDD" id="cd18038">
    <property type="entry name" value="DEXXQc_Helz-like"/>
    <property type="match status" value="1"/>
</dbReference>
<evidence type="ECO:0000259" key="14">
    <source>
        <dbReference type="Pfam" id="PF13087"/>
    </source>
</evidence>
<keyword evidence="17" id="KW-1185">Reference proteome</keyword>
<evidence type="ECO:0000256" key="12">
    <source>
        <dbReference type="SAM" id="MobiDB-lite"/>
    </source>
</evidence>
<evidence type="ECO:0000256" key="3">
    <source>
        <dbReference type="ARBA" id="ARBA00012552"/>
    </source>
</evidence>
<dbReference type="Gramene" id="PSS01428">
    <property type="protein sequence ID" value="PSS01428"/>
    <property type="gene ID" value="CEY00_Acc22785"/>
</dbReference>
<feature type="domain" description="Helicase MOV-10-like beta-barrel" evidence="15">
    <location>
        <begin position="270"/>
        <end position="354"/>
    </location>
</feature>
<sequence length="887" mass="100436">MSSLQGKWDEEYSSIQDKGEIGFIDYEDDASVCTYNPDEEGPISISVPFPFVDGKPRSIFVGQTATDSISIKNTTREPVELWKVDIYDSKPADTFTVSLMEPPSATSDEEYIRSFLESFCLEDRVLQPGQTLTVWLSCKPQGVGLHTTAVHFDVGDDRIERVVLLLADDKISQSLVSNRPYRRDRKKKQLVVDASAGAEFVKGIRPARAATRVFKYRLPPYPIPNEIRELVGNKVPDVIAEGLMIDSYYPYFSSLLNMEEIKIEENMRDYDMECISFGRKGPFLTLEVPGLAERRPSLIYGDYVFAKLASEDADDGTCPYQGYIHRVEAEQVHLKFDKYVHLRHKAGNLYNVQFTYNRTSMRKLYQAIEVTKNLQTDFLFPSESSRKRRIRPASLSPLSCILNEEQKRSIRMILGCKGGPPYVIYGPPGTGKTMTIVEAILQLYIGQNNAQILVCAPSNSAADHILEKLIAEKAVEARENEILRLNATTRPCEDIKPELDRFCYLEESIYKCPPLSNLMQYKIIISTYMSASLLYAEGIGRSHFSHIFLDEAGQASEPETMIPLSHLCHKGTVVVLAGDPMQLGPVIHSKDAESCGLGMSYLARLFECEFYNNLNENYVTKLVQNYRCHPAILHLPSELFYNGELIASRVDIASSTPWDDLLPNRDFPVLFIGIQGCDEREGNNPSWFNRFEASKVVDIVKKMTERGLTGEDIGVITPYRQQVLKLYKALEILGCSDVKVGSVEQFQGQERQVIIISTVRSTVKHNDFDRTHCLGFLSNPKRFNVAITRARSLLIVIGNPHIIGEDPYWNLLLKHCVDNSSYQGCDLPKERDDFHEDPTEKESDLGWKEEDCPQPSNEVESEGEPINQAEEFPKPVFDEAEWSDGWK</sequence>
<dbReference type="GO" id="GO:0005524">
    <property type="term" value="F:ATP binding"/>
    <property type="evidence" value="ECO:0007669"/>
    <property type="project" value="UniProtKB-KW"/>
</dbReference>
<dbReference type="STRING" id="1590841.A0A2R6Q3H3"/>
<dbReference type="Pfam" id="PF21634">
    <property type="entry name" value="MOV-10_beta-barrel"/>
    <property type="match status" value="1"/>
</dbReference>
<dbReference type="OMA" id="NDWDQDQ"/>
<protein>
    <recommendedName>
        <fullName evidence="3">RNA helicase</fullName>
        <ecNumber evidence="3">3.6.4.13</ecNumber>
    </recommendedName>
</protein>
<comment type="subcellular location">
    <subcellularLocation>
        <location evidence="1">Cytoplasm</location>
        <location evidence="1">Cytoplasmic ribonucleoprotein granule</location>
    </subcellularLocation>
</comment>
<evidence type="ECO:0000256" key="5">
    <source>
        <dbReference type="ARBA" id="ARBA00022741"/>
    </source>
</evidence>
<comment type="caution">
    <text evidence="16">The sequence shown here is derived from an EMBL/GenBank/DDBJ whole genome shotgun (WGS) entry which is preliminary data.</text>
</comment>
<reference evidence="16 17" key="1">
    <citation type="submission" date="2017-07" db="EMBL/GenBank/DDBJ databases">
        <title>An improved, manually edited Actinidia chinensis var. chinensis (kiwifruit) genome highlights the challenges associated with draft genomes and gene prediction in plants.</title>
        <authorList>
            <person name="Pilkington S."/>
            <person name="Crowhurst R."/>
            <person name="Hilario E."/>
            <person name="Nardozza S."/>
            <person name="Fraser L."/>
            <person name="Peng Y."/>
            <person name="Gunaseelan K."/>
            <person name="Simpson R."/>
            <person name="Tahir J."/>
            <person name="Deroles S."/>
            <person name="Templeton K."/>
            <person name="Luo Z."/>
            <person name="Davy M."/>
            <person name="Cheng C."/>
            <person name="Mcneilage M."/>
            <person name="Scaglione D."/>
            <person name="Liu Y."/>
            <person name="Zhang Q."/>
            <person name="Datson P."/>
            <person name="De Silva N."/>
            <person name="Gardiner S."/>
            <person name="Bassett H."/>
            <person name="Chagne D."/>
            <person name="Mccallum J."/>
            <person name="Dzierzon H."/>
            <person name="Deng C."/>
            <person name="Wang Y.-Y."/>
            <person name="Barron N."/>
            <person name="Manako K."/>
            <person name="Bowen J."/>
            <person name="Foster T."/>
            <person name="Erridge Z."/>
            <person name="Tiffin H."/>
            <person name="Waite C."/>
            <person name="Davies K."/>
            <person name="Grierson E."/>
            <person name="Laing W."/>
            <person name="Kirk R."/>
            <person name="Chen X."/>
            <person name="Wood M."/>
            <person name="Montefiori M."/>
            <person name="Brummell D."/>
            <person name="Schwinn K."/>
            <person name="Catanach A."/>
            <person name="Fullerton C."/>
            <person name="Li D."/>
            <person name="Meiyalaghan S."/>
            <person name="Nieuwenhuizen N."/>
            <person name="Read N."/>
            <person name="Prakash R."/>
            <person name="Hunter D."/>
            <person name="Zhang H."/>
            <person name="Mckenzie M."/>
            <person name="Knabel M."/>
            <person name="Harris A."/>
            <person name="Allan A."/>
            <person name="Chen A."/>
            <person name="Janssen B."/>
            <person name="Plunkett B."/>
            <person name="Dwamena C."/>
            <person name="Voogd C."/>
            <person name="Leif D."/>
            <person name="Lafferty D."/>
            <person name="Souleyre E."/>
            <person name="Varkonyi-Gasic E."/>
            <person name="Gambi F."/>
            <person name="Hanley J."/>
            <person name="Yao J.-L."/>
            <person name="Cheung J."/>
            <person name="David K."/>
            <person name="Warren B."/>
            <person name="Marsh K."/>
            <person name="Snowden K."/>
            <person name="Lin-Wang K."/>
            <person name="Brian L."/>
            <person name="Martinez-Sanchez M."/>
            <person name="Wang M."/>
            <person name="Ileperuma N."/>
            <person name="Macnee N."/>
            <person name="Campin R."/>
            <person name="Mcatee P."/>
            <person name="Drummond R."/>
            <person name="Espley R."/>
            <person name="Ireland H."/>
            <person name="Wu R."/>
            <person name="Atkinson R."/>
            <person name="Karunairetnam S."/>
            <person name="Bulley S."/>
            <person name="Chunkath S."/>
            <person name="Hanley Z."/>
            <person name="Storey R."/>
            <person name="Thrimawithana A."/>
            <person name="Thomson S."/>
            <person name="David C."/>
            <person name="Testolin R."/>
        </authorList>
    </citation>
    <scope>NUCLEOTIDE SEQUENCE [LARGE SCALE GENOMIC DNA]</scope>
    <source>
        <strain evidence="17">cv. Red5</strain>
        <tissue evidence="16">Young leaf</tissue>
    </source>
</reference>
<keyword evidence="10" id="KW-0943">RNA-mediated gene silencing</keyword>
<evidence type="ECO:0000259" key="15">
    <source>
        <dbReference type="Pfam" id="PF21634"/>
    </source>
</evidence>
<dbReference type="CDD" id="cd18808">
    <property type="entry name" value="SF1_C_Upf1"/>
    <property type="match status" value="1"/>
</dbReference>
<dbReference type="InterPro" id="IPR041677">
    <property type="entry name" value="DNA2/NAM7_AAA_11"/>
</dbReference>
<keyword evidence="6" id="KW-0378">Hydrolase</keyword>
<dbReference type="InParanoid" id="A0A2R6Q3H3"/>
<dbReference type="Proteomes" id="UP000241394">
    <property type="component" value="Chromosome LG20"/>
</dbReference>
<evidence type="ECO:0000313" key="17">
    <source>
        <dbReference type="Proteomes" id="UP000241394"/>
    </source>
</evidence>
<keyword evidence="9" id="KW-0694">RNA-binding</keyword>
<dbReference type="PANTHER" id="PTHR45418:SF1">
    <property type="entry name" value="CANCER_TESTIS ANTIGEN 55"/>
    <property type="match status" value="1"/>
</dbReference>
<dbReference type="InterPro" id="IPR041679">
    <property type="entry name" value="DNA2/NAM7-like_C"/>
</dbReference>
<name>A0A2R6Q3H3_ACTCC</name>
<proteinExistence type="inferred from homology"/>
<evidence type="ECO:0000256" key="8">
    <source>
        <dbReference type="ARBA" id="ARBA00022840"/>
    </source>
</evidence>
<comment type="catalytic activity">
    <reaction evidence="11">
        <text>ATP + H2O = ADP + phosphate + H(+)</text>
        <dbReference type="Rhea" id="RHEA:13065"/>
        <dbReference type="ChEBI" id="CHEBI:15377"/>
        <dbReference type="ChEBI" id="CHEBI:15378"/>
        <dbReference type="ChEBI" id="CHEBI:30616"/>
        <dbReference type="ChEBI" id="CHEBI:43474"/>
        <dbReference type="ChEBI" id="CHEBI:456216"/>
        <dbReference type="EC" id="3.6.4.13"/>
    </reaction>
</comment>
<dbReference type="EC" id="3.6.4.13" evidence="3"/>
<dbReference type="FunFam" id="3.40.50.300:FF:001468">
    <property type="entry name" value="Probable RNA helicase SDE3"/>
    <property type="match status" value="1"/>
</dbReference>
<dbReference type="InterPro" id="IPR047187">
    <property type="entry name" value="SF1_C_Upf1"/>
</dbReference>
<evidence type="ECO:0000256" key="1">
    <source>
        <dbReference type="ARBA" id="ARBA00004331"/>
    </source>
</evidence>
<feature type="compositionally biased region" description="Acidic residues" evidence="12">
    <location>
        <begin position="878"/>
        <end position="887"/>
    </location>
</feature>
<dbReference type="GO" id="GO:0016787">
    <property type="term" value="F:hydrolase activity"/>
    <property type="evidence" value="ECO:0007669"/>
    <property type="project" value="UniProtKB-KW"/>
</dbReference>
<dbReference type="InterPro" id="IPR027417">
    <property type="entry name" value="P-loop_NTPase"/>
</dbReference>
<dbReference type="GO" id="GO:0003723">
    <property type="term" value="F:RNA binding"/>
    <property type="evidence" value="ECO:0007669"/>
    <property type="project" value="UniProtKB-KW"/>
</dbReference>
<evidence type="ECO:0000256" key="10">
    <source>
        <dbReference type="ARBA" id="ARBA00023158"/>
    </source>
</evidence>
<dbReference type="InterPro" id="IPR049080">
    <property type="entry name" value="MOV-10-like_beta-barrel"/>
</dbReference>
<evidence type="ECO:0000256" key="9">
    <source>
        <dbReference type="ARBA" id="ARBA00022884"/>
    </source>
</evidence>
<keyword evidence="7 16" id="KW-0347">Helicase</keyword>
<dbReference type="Pfam" id="PF13087">
    <property type="entry name" value="AAA_12"/>
    <property type="match status" value="1"/>
</dbReference>
<gene>
    <name evidence="16" type="ORF">CEY00_Acc22785</name>
</gene>
<dbReference type="GO" id="GO:0009616">
    <property type="term" value="P:RNAi-mediated antiviral immune response"/>
    <property type="evidence" value="ECO:0007669"/>
    <property type="project" value="EnsemblPlants"/>
</dbReference>
<feature type="compositionally biased region" description="Basic and acidic residues" evidence="12">
    <location>
        <begin position="828"/>
        <end position="851"/>
    </location>
</feature>
<dbReference type="Gene3D" id="3.40.50.300">
    <property type="entry name" value="P-loop containing nucleotide triphosphate hydrolases"/>
    <property type="match status" value="2"/>
</dbReference>
<keyword evidence="5" id="KW-0547">Nucleotide-binding</keyword>
<evidence type="ECO:0000256" key="7">
    <source>
        <dbReference type="ARBA" id="ARBA00022806"/>
    </source>
</evidence>
<evidence type="ECO:0000256" key="6">
    <source>
        <dbReference type="ARBA" id="ARBA00022801"/>
    </source>
</evidence>
<evidence type="ECO:0000256" key="2">
    <source>
        <dbReference type="ARBA" id="ARBA00005601"/>
    </source>
</evidence>
<keyword evidence="4" id="KW-0963">Cytoplasm</keyword>